<dbReference type="EMBL" id="PNGV01000002">
    <property type="protein sequence ID" value="PMC42525.1"/>
    <property type="molecule type" value="Genomic_DNA"/>
</dbReference>
<dbReference type="AlphaFoldDB" id="A0A2N6RWN3"/>
<dbReference type="Pfam" id="PF00356">
    <property type="entry name" value="LacI"/>
    <property type="match status" value="1"/>
</dbReference>
<dbReference type="PANTHER" id="PTHR30146:SF153">
    <property type="entry name" value="LACTOSE OPERON REPRESSOR"/>
    <property type="match status" value="1"/>
</dbReference>
<evidence type="ECO:0000313" key="5">
    <source>
        <dbReference type="EMBL" id="PMC42525.1"/>
    </source>
</evidence>
<evidence type="ECO:0000259" key="4">
    <source>
        <dbReference type="PROSITE" id="PS50932"/>
    </source>
</evidence>
<keyword evidence="6" id="KW-1185">Reference proteome</keyword>
<keyword evidence="3" id="KW-0804">Transcription</keyword>
<evidence type="ECO:0000256" key="1">
    <source>
        <dbReference type="ARBA" id="ARBA00023015"/>
    </source>
</evidence>
<dbReference type="Proteomes" id="UP000235771">
    <property type="component" value="Unassembled WGS sequence"/>
</dbReference>
<dbReference type="GO" id="GO:0000976">
    <property type="term" value="F:transcription cis-regulatory region binding"/>
    <property type="evidence" value="ECO:0007669"/>
    <property type="project" value="TreeGrafter"/>
</dbReference>
<dbReference type="SMART" id="SM00354">
    <property type="entry name" value="HTH_LACI"/>
    <property type="match status" value="1"/>
</dbReference>
<evidence type="ECO:0000256" key="3">
    <source>
        <dbReference type="ARBA" id="ARBA00023163"/>
    </source>
</evidence>
<dbReference type="SUPFAM" id="SSF47413">
    <property type="entry name" value="lambda repressor-like DNA-binding domains"/>
    <property type="match status" value="1"/>
</dbReference>
<dbReference type="GO" id="GO:0003700">
    <property type="term" value="F:DNA-binding transcription factor activity"/>
    <property type="evidence" value="ECO:0007669"/>
    <property type="project" value="TreeGrafter"/>
</dbReference>
<feature type="domain" description="HTH lacI-type" evidence="4">
    <location>
        <begin position="9"/>
        <end position="63"/>
    </location>
</feature>
<dbReference type="RefSeq" id="WP_102695233.1">
    <property type="nucleotide sequence ID" value="NZ_JAKNCL010000004.1"/>
</dbReference>
<name>A0A2N6RWN3_9BIFI</name>
<sequence>MTNQTNQNASITHVAALAKVSIATVSRVLSGRRAKDDDIAKRVRKAAEQLNYSVNYAASALRSDTTNTIGVVMSTSNVDDSFNVNMLSALDEAAQTIDKILLVGTGKDAETQEERIGELIEHNVDSLIVIQSNNIDLTKILENYVNNLPIVQIGGTATSFHINWVGMDQESMMEAALIHLSHHDAHNIAYLSGNVDSTQNANLFANFQTAASRLSLLPEPDWTTFGELTYQRGFKDTMRLFSTSAAKQSRRPDAIICANDAVAMGALLALDELSLKVPQDVRVIGYGDSRQAKISEPKLSSIRPPYQQIAREAIRLATVDKSEQHWLPAHMEFRPEIMRRESTNAPRIGTSDMSLPWRI</sequence>
<dbReference type="PANTHER" id="PTHR30146">
    <property type="entry name" value="LACI-RELATED TRANSCRIPTIONAL REPRESSOR"/>
    <property type="match status" value="1"/>
</dbReference>
<dbReference type="Gene3D" id="3.40.50.2300">
    <property type="match status" value="2"/>
</dbReference>
<organism evidence="5 6">
    <name type="scientific">Gardnerella greenwoodii</name>
    <dbReference type="NCBI Taxonomy" id="2914925"/>
    <lineage>
        <taxon>Bacteria</taxon>
        <taxon>Bacillati</taxon>
        <taxon>Actinomycetota</taxon>
        <taxon>Actinomycetes</taxon>
        <taxon>Bifidobacteriales</taxon>
        <taxon>Bifidobacteriaceae</taxon>
        <taxon>Gardnerella</taxon>
    </lineage>
</organism>
<dbReference type="Gene3D" id="1.10.260.40">
    <property type="entry name" value="lambda repressor-like DNA-binding domains"/>
    <property type="match status" value="1"/>
</dbReference>
<gene>
    <name evidence="5" type="ORF">CJ216_05895</name>
</gene>
<dbReference type="PROSITE" id="PS50932">
    <property type="entry name" value="HTH_LACI_2"/>
    <property type="match status" value="1"/>
</dbReference>
<evidence type="ECO:0000313" key="6">
    <source>
        <dbReference type="Proteomes" id="UP000235771"/>
    </source>
</evidence>
<dbReference type="InterPro" id="IPR010982">
    <property type="entry name" value="Lambda_DNA-bd_dom_sf"/>
</dbReference>
<protein>
    <submittedName>
        <fullName evidence="5">LacI family transcriptional regulator</fullName>
    </submittedName>
</protein>
<dbReference type="Pfam" id="PF13377">
    <property type="entry name" value="Peripla_BP_3"/>
    <property type="match status" value="1"/>
</dbReference>
<reference evidence="5 6" key="1">
    <citation type="submission" date="2017-09" db="EMBL/GenBank/DDBJ databases">
        <title>Bacterial strain isolated from the female urinary microbiota.</title>
        <authorList>
            <person name="Thomas-White K."/>
            <person name="Kumar N."/>
            <person name="Forster S."/>
            <person name="Putonti C."/>
            <person name="Lawley T."/>
            <person name="Wolfe A.J."/>
        </authorList>
    </citation>
    <scope>NUCLEOTIDE SEQUENCE [LARGE SCALE GENOMIC DNA]</scope>
    <source>
        <strain evidence="5 6">UMB1686</strain>
    </source>
</reference>
<keyword evidence="2" id="KW-0238">DNA-binding</keyword>
<dbReference type="InterPro" id="IPR046335">
    <property type="entry name" value="LacI/GalR-like_sensor"/>
</dbReference>
<dbReference type="InterPro" id="IPR028082">
    <property type="entry name" value="Peripla_BP_I"/>
</dbReference>
<dbReference type="CDD" id="cd01392">
    <property type="entry name" value="HTH_LacI"/>
    <property type="match status" value="1"/>
</dbReference>
<dbReference type="InterPro" id="IPR000843">
    <property type="entry name" value="HTH_LacI"/>
</dbReference>
<dbReference type="SUPFAM" id="SSF53822">
    <property type="entry name" value="Periplasmic binding protein-like I"/>
    <property type="match status" value="1"/>
</dbReference>
<accession>A0A2N6RWN3</accession>
<comment type="caution">
    <text evidence="5">The sequence shown here is derived from an EMBL/GenBank/DDBJ whole genome shotgun (WGS) entry which is preliminary data.</text>
</comment>
<evidence type="ECO:0000256" key="2">
    <source>
        <dbReference type="ARBA" id="ARBA00023125"/>
    </source>
</evidence>
<keyword evidence="1" id="KW-0805">Transcription regulation</keyword>
<dbReference type="GeneID" id="98326936"/>
<proteinExistence type="predicted"/>
<dbReference type="CDD" id="cd06267">
    <property type="entry name" value="PBP1_LacI_sugar_binding-like"/>
    <property type="match status" value="1"/>
</dbReference>